<feature type="compositionally biased region" description="Low complexity" evidence="1">
    <location>
        <begin position="59"/>
        <end position="74"/>
    </location>
</feature>
<dbReference type="Proteomes" id="UP000298493">
    <property type="component" value="Unassembled WGS sequence"/>
</dbReference>
<reference evidence="3 4" key="1">
    <citation type="submission" date="2019-04" db="EMBL/GenBank/DDBJ databases">
        <title>High contiguity whole genome sequence and gene annotation resource for two Venturia nashicola isolates.</title>
        <authorList>
            <person name="Prokchorchik M."/>
            <person name="Won K."/>
            <person name="Lee Y."/>
            <person name="Choi E.D."/>
            <person name="Segonzac C."/>
            <person name="Sohn K.H."/>
        </authorList>
    </citation>
    <scope>NUCLEOTIDE SEQUENCE [LARGE SCALE GENOMIC DNA]</scope>
    <source>
        <strain evidence="3 4">PRI2</strain>
    </source>
</reference>
<evidence type="ECO:0000313" key="3">
    <source>
        <dbReference type="EMBL" id="TID25859.1"/>
    </source>
</evidence>
<evidence type="ECO:0000259" key="2">
    <source>
        <dbReference type="Pfam" id="PF22980"/>
    </source>
</evidence>
<dbReference type="InterPro" id="IPR054505">
    <property type="entry name" value="Myb_DNA-bind_8"/>
</dbReference>
<evidence type="ECO:0000313" key="4">
    <source>
        <dbReference type="Proteomes" id="UP000298493"/>
    </source>
</evidence>
<feature type="region of interest" description="Disordered" evidence="1">
    <location>
        <begin position="59"/>
        <end position="155"/>
    </location>
</feature>
<dbReference type="Pfam" id="PF22980">
    <property type="entry name" value="Myb_DNA-bind_8"/>
    <property type="match status" value="1"/>
</dbReference>
<keyword evidence="4" id="KW-1185">Reference proteome</keyword>
<gene>
    <name evidence="3" type="ORF">E6O75_ATG03722</name>
</gene>
<keyword evidence="3" id="KW-0762">Sugar transport</keyword>
<protein>
    <submittedName>
        <fullName evidence="3">Putative glucose transporter rco-3</fullName>
    </submittedName>
</protein>
<feature type="domain" description="Myb-like DNA-binding" evidence="2">
    <location>
        <begin position="8"/>
        <end position="57"/>
    </location>
</feature>
<feature type="compositionally biased region" description="Basic residues" evidence="1">
    <location>
        <begin position="92"/>
        <end position="102"/>
    </location>
</feature>
<feature type="compositionally biased region" description="Basic and acidic residues" evidence="1">
    <location>
        <begin position="129"/>
        <end position="149"/>
    </location>
</feature>
<accession>A0A4Z1PEG5</accession>
<name>A0A4Z1PEG5_9PEZI</name>
<dbReference type="EMBL" id="SNSC02000003">
    <property type="protein sequence ID" value="TID25859.1"/>
    <property type="molecule type" value="Genomic_DNA"/>
</dbReference>
<proteinExistence type="predicted"/>
<comment type="caution">
    <text evidence="3">The sequence shown here is derived from an EMBL/GenBank/DDBJ whole genome shotgun (WGS) entry which is preliminary data.</text>
</comment>
<keyword evidence="3" id="KW-0813">Transport</keyword>
<sequence length="155" mass="16211">MAPATGASENEAFLVACITNVKDGSGMIKPDWEKIGALLGMKPHTAYCRWNKIMKTVNISNGGSASGSADAINATFGGSGGTPKGKGTPKVTPKKSPSKRKQAFASDDEDKEEFATPQAKKATGGKKGVVKEEKSEEKYFTADSGKGDDEAYMGV</sequence>
<evidence type="ECO:0000256" key="1">
    <source>
        <dbReference type="SAM" id="MobiDB-lite"/>
    </source>
</evidence>
<organism evidence="3 4">
    <name type="scientific">Venturia nashicola</name>
    <dbReference type="NCBI Taxonomy" id="86259"/>
    <lineage>
        <taxon>Eukaryota</taxon>
        <taxon>Fungi</taxon>
        <taxon>Dikarya</taxon>
        <taxon>Ascomycota</taxon>
        <taxon>Pezizomycotina</taxon>
        <taxon>Dothideomycetes</taxon>
        <taxon>Pleosporomycetidae</taxon>
        <taxon>Venturiales</taxon>
        <taxon>Venturiaceae</taxon>
        <taxon>Venturia</taxon>
    </lineage>
</organism>
<dbReference type="AlphaFoldDB" id="A0A4Z1PEG5"/>